<dbReference type="GO" id="GO:0008239">
    <property type="term" value="F:dipeptidyl-peptidase activity"/>
    <property type="evidence" value="ECO:0007669"/>
    <property type="project" value="InterPro"/>
</dbReference>
<name>A0A5C6M244_9PLAN</name>
<evidence type="ECO:0000256" key="4">
    <source>
        <dbReference type="ARBA" id="ARBA00022729"/>
    </source>
</evidence>
<protein>
    <submittedName>
        <fullName evidence="6">Dipeptidyl-peptidase BII S46</fullName>
    </submittedName>
</protein>
<evidence type="ECO:0000256" key="3">
    <source>
        <dbReference type="ARBA" id="ARBA00022670"/>
    </source>
</evidence>
<evidence type="ECO:0000256" key="2">
    <source>
        <dbReference type="ARBA" id="ARBA00022438"/>
    </source>
</evidence>
<accession>A0A5C6M244</accession>
<evidence type="ECO:0000256" key="5">
    <source>
        <dbReference type="ARBA" id="ARBA00022801"/>
    </source>
</evidence>
<keyword evidence="2" id="KW-0031">Aminopeptidase</keyword>
<keyword evidence="4" id="KW-0732">Signal</keyword>
<dbReference type="PANTHER" id="PTHR38469:SF1">
    <property type="entry name" value="PERIPLASMIC PEPTIDASE SUBFAMILY S1B"/>
    <property type="match status" value="1"/>
</dbReference>
<keyword evidence="7" id="KW-1185">Reference proteome</keyword>
<reference evidence="6 7" key="2">
    <citation type="submission" date="2019-08" db="EMBL/GenBank/DDBJ databases">
        <authorList>
            <person name="Henke P."/>
        </authorList>
    </citation>
    <scope>NUCLEOTIDE SEQUENCE [LARGE SCALE GENOMIC DNA]</scope>
    <source>
        <strain evidence="6">Phe10_nw2017</strain>
    </source>
</reference>
<keyword evidence="3" id="KW-0645">Protease</keyword>
<comment type="caution">
    <text evidence="6">The sequence shown here is derived from an EMBL/GenBank/DDBJ whole genome shotgun (WGS) entry which is preliminary data.</text>
</comment>
<dbReference type="GO" id="GO:0006508">
    <property type="term" value="P:proteolysis"/>
    <property type="evidence" value="ECO:0007669"/>
    <property type="project" value="UniProtKB-KW"/>
</dbReference>
<feature type="non-terminal residue" evidence="6">
    <location>
        <position position="444"/>
    </location>
</feature>
<comment type="similarity">
    <text evidence="1">Belongs to the peptidase S46 family.</text>
</comment>
<dbReference type="PANTHER" id="PTHR38469">
    <property type="entry name" value="PERIPLASMIC PEPTIDASE SUBFAMILY S1B"/>
    <property type="match status" value="1"/>
</dbReference>
<evidence type="ECO:0000256" key="1">
    <source>
        <dbReference type="ARBA" id="ARBA00010491"/>
    </source>
</evidence>
<keyword evidence="5" id="KW-0378">Hydrolase</keyword>
<reference evidence="6 7" key="1">
    <citation type="submission" date="2019-08" db="EMBL/GenBank/DDBJ databases">
        <title>100 year-old enigma solved: identification of Planctomyces bekefii, the type genus and species of the phylum Planctomycetes.</title>
        <authorList>
            <person name="Svetlana D.N."/>
            <person name="Overmann J."/>
        </authorList>
    </citation>
    <scope>NUCLEOTIDE SEQUENCE [LARGE SCALE GENOMIC DNA]</scope>
    <source>
        <strain evidence="6">Phe10_nw2017</strain>
    </source>
</reference>
<dbReference type="Proteomes" id="UP000321083">
    <property type="component" value="Unassembled WGS sequence"/>
</dbReference>
<gene>
    <name evidence="6" type="ORF">E3A20_26380</name>
</gene>
<dbReference type="InterPro" id="IPR009003">
    <property type="entry name" value="Peptidase_S1_PA"/>
</dbReference>
<sequence length="444" mass="50050">MFNPSEISLVDGICRVNGCTGSFVSDSGLIITNHHCAFDAIQKASTSDRDLLTNGFIAGSRAEEIPAPDYQVRITENYRDISAEVLSVVQEGMSFLERTKAIEKRRKELEIEAERQHPGLRAEAAEMFAGRTYVLFLYTYLKDVRLVFAPPASVGNFGGEADNWEWPRHTGDFSFMRAYTAPDGSSATWSAQNIPYRPKRFLRVQSAGVDEGDAVFLLGYPGRTARHRTASFLQYESRVRLPLTVELYQWQIRQMEEAGVGDRSVAIRHASRTKSLANVEKRSRGQLQGLQRAQIVEQRLQQESELQSFIEADEVLRQKYGSVLRDIAAVYAEMESAGPLEIHLQQLRQACRAAAFGFAVVDAVHERAKPDIERESPWMDRNYAQSVQELKVSLRDWHPPTDVEMLSGMLRRLSSIPGARQIPALIPLTESEQICEQAAKRLIE</sequence>
<evidence type="ECO:0000313" key="6">
    <source>
        <dbReference type="EMBL" id="TWW08233.1"/>
    </source>
</evidence>
<dbReference type="InterPro" id="IPR019500">
    <property type="entry name" value="Pep_S46"/>
</dbReference>
<dbReference type="EMBL" id="SRHE01000773">
    <property type="protein sequence ID" value="TWW08233.1"/>
    <property type="molecule type" value="Genomic_DNA"/>
</dbReference>
<dbReference type="AlphaFoldDB" id="A0A5C6M244"/>
<evidence type="ECO:0000313" key="7">
    <source>
        <dbReference type="Proteomes" id="UP000321083"/>
    </source>
</evidence>
<dbReference type="GO" id="GO:0070009">
    <property type="term" value="F:serine-type aminopeptidase activity"/>
    <property type="evidence" value="ECO:0007669"/>
    <property type="project" value="InterPro"/>
</dbReference>
<organism evidence="6 7">
    <name type="scientific">Planctomyces bekefii</name>
    <dbReference type="NCBI Taxonomy" id="1653850"/>
    <lineage>
        <taxon>Bacteria</taxon>
        <taxon>Pseudomonadati</taxon>
        <taxon>Planctomycetota</taxon>
        <taxon>Planctomycetia</taxon>
        <taxon>Planctomycetales</taxon>
        <taxon>Planctomycetaceae</taxon>
        <taxon>Planctomyces</taxon>
    </lineage>
</organism>
<proteinExistence type="inferred from homology"/>
<dbReference type="SUPFAM" id="SSF50494">
    <property type="entry name" value="Trypsin-like serine proteases"/>
    <property type="match status" value="1"/>
</dbReference>
<dbReference type="Pfam" id="PF10459">
    <property type="entry name" value="Peptidase_S46"/>
    <property type="match status" value="1"/>
</dbReference>